<protein>
    <submittedName>
        <fullName evidence="1">Uncharacterized protein</fullName>
    </submittedName>
</protein>
<proteinExistence type="predicted"/>
<dbReference type="AlphaFoldDB" id="A0A6J4KSJ9"/>
<evidence type="ECO:0000313" key="1">
    <source>
        <dbReference type="EMBL" id="CAA9312864.1"/>
    </source>
</evidence>
<organism evidence="1">
    <name type="scientific">uncultured Chloroflexia bacterium</name>
    <dbReference type="NCBI Taxonomy" id="1672391"/>
    <lineage>
        <taxon>Bacteria</taxon>
        <taxon>Bacillati</taxon>
        <taxon>Chloroflexota</taxon>
        <taxon>Chloroflexia</taxon>
        <taxon>environmental samples</taxon>
    </lineage>
</organism>
<reference evidence="1" key="1">
    <citation type="submission" date="2020-02" db="EMBL/GenBank/DDBJ databases">
        <authorList>
            <person name="Meier V. D."/>
        </authorList>
    </citation>
    <scope>NUCLEOTIDE SEQUENCE</scope>
    <source>
        <strain evidence="1">AVDCRST_MAG93</strain>
    </source>
</reference>
<accession>A0A6J4KSJ9</accession>
<dbReference type="EMBL" id="CADCTR010001799">
    <property type="protein sequence ID" value="CAA9312864.1"/>
    <property type="molecule type" value="Genomic_DNA"/>
</dbReference>
<name>A0A6J4KSJ9_9CHLR</name>
<sequence>MIGAAMNFVRVAAWLVERPRARTRRSHLLCLGLFQRSSGSRLAFASDIFYIDKNSPRCIGPQSLLVLIHHASFYPAARASWSTSSTGGGSGCDGTTT</sequence>
<gene>
    <name evidence="1" type="ORF">AVDCRST_MAG93-5336</name>
</gene>